<dbReference type="Gene3D" id="3.40.50.1000">
    <property type="entry name" value="HAD superfamily/HAD-like"/>
    <property type="match status" value="1"/>
</dbReference>
<feature type="binding site" evidence="14">
    <location>
        <position position="514"/>
    </location>
    <ligand>
        <name>ATP</name>
        <dbReference type="ChEBI" id="CHEBI:30616"/>
    </ligand>
</feature>
<dbReference type="AlphaFoldDB" id="A0A803XS69"/>
<dbReference type="FunFam" id="3.40.50.1000:FF:000001">
    <property type="entry name" value="Phospholipid-transporting ATPase IC"/>
    <property type="match status" value="1"/>
</dbReference>
<feature type="binding site" evidence="14">
    <location>
        <position position="548"/>
    </location>
    <ligand>
        <name>ATP</name>
        <dbReference type="ChEBI" id="CHEBI:30616"/>
    </ligand>
</feature>
<dbReference type="GO" id="GO:0005802">
    <property type="term" value="C:trans-Golgi network"/>
    <property type="evidence" value="ECO:0007669"/>
    <property type="project" value="TreeGrafter"/>
</dbReference>
<evidence type="ECO:0000256" key="1">
    <source>
        <dbReference type="ARBA" id="ARBA00001946"/>
    </source>
</evidence>
<dbReference type="InterPro" id="IPR032631">
    <property type="entry name" value="P-type_ATPase_N"/>
</dbReference>
<dbReference type="EC" id="7.6.2.1" evidence="16"/>
<keyword evidence="9 16" id="KW-1278">Translocase</keyword>
<feature type="transmembrane region" description="Helical" evidence="16">
    <location>
        <begin position="978"/>
        <end position="1001"/>
    </location>
</feature>
<evidence type="ECO:0000256" key="7">
    <source>
        <dbReference type="ARBA" id="ARBA00022840"/>
    </source>
</evidence>
<evidence type="ECO:0000256" key="6">
    <source>
        <dbReference type="ARBA" id="ARBA00022741"/>
    </source>
</evidence>
<dbReference type="InterPro" id="IPR018303">
    <property type="entry name" value="ATPase_P-typ_P_site"/>
</dbReference>
<feature type="binding site" evidence="15">
    <location>
        <position position="773"/>
    </location>
    <ligand>
        <name>Mg(2+)</name>
        <dbReference type="ChEBI" id="CHEBI:18420"/>
    </ligand>
</feature>
<organism evidence="19 20">
    <name type="scientific">Meleagris gallopavo</name>
    <name type="common">Wild turkey</name>
    <dbReference type="NCBI Taxonomy" id="9103"/>
    <lineage>
        <taxon>Eukaryota</taxon>
        <taxon>Metazoa</taxon>
        <taxon>Chordata</taxon>
        <taxon>Craniata</taxon>
        <taxon>Vertebrata</taxon>
        <taxon>Euteleostomi</taxon>
        <taxon>Archelosauria</taxon>
        <taxon>Archosauria</taxon>
        <taxon>Dinosauria</taxon>
        <taxon>Saurischia</taxon>
        <taxon>Theropoda</taxon>
        <taxon>Coelurosauria</taxon>
        <taxon>Aves</taxon>
        <taxon>Neognathae</taxon>
        <taxon>Galloanserae</taxon>
        <taxon>Galliformes</taxon>
        <taxon>Phasianidae</taxon>
        <taxon>Meleagridinae</taxon>
        <taxon>Meleagris</taxon>
    </lineage>
</organism>
<evidence type="ECO:0000256" key="3">
    <source>
        <dbReference type="ARBA" id="ARBA00008109"/>
    </source>
</evidence>
<gene>
    <name evidence="19" type="primary">LOC100550826</name>
</gene>
<feature type="binding site" evidence="14">
    <location>
        <position position="749"/>
    </location>
    <ligand>
        <name>ATP</name>
        <dbReference type="ChEBI" id="CHEBI:30616"/>
    </ligand>
</feature>
<evidence type="ECO:0000259" key="17">
    <source>
        <dbReference type="Pfam" id="PF16209"/>
    </source>
</evidence>
<dbReference type="Proteomes" id="UP000001645">
    <property type="component" value="Chromosome Z"/>
</dbReference>
<dbReference type="PRINTS" id="PR00119">
    <property type="entry name" value="CATATPASE"/>
</dbReference>
<keyword evidence="11 16" id="KW-0472">Membrane</keyword>
<evidence type="ECO:0000256" key="12">
    <source>
        <dbReference type="ARBA" id="ARBA00034036"/>
    </source>
</evidence>
<dbReference type="InterPro" id="IPR023298">
    <property type="entry name" value="ATPase_P-typ_TM_dom_sf"/>
</dbReference>
<comment type="similarity">
    <text evidence="3 16">Belongs to the cation transport ATPase (P-type) (TC 3.A.3) family. Type IV subfamily.</text>
</comment>
<dbReference type="SFLD" id="SFLDG00002">
    <property type="entry name" value="C1.7:_P-type_atpase_like"/>
    <property type="match status" value="1"/>
</dbReference>
<comment type="catalytic activity">
    <reaction evidence="12 16">
        <text>ATP + H2O + phospholipidSide 1 = ADP + phosphate + phospholipidSide 2.</text>
        <dbReference type="EC" id="7.6.2.1"/>
    </reaction>
</comment>
<feature type="transmembrane region" description="Helical" evidence="16">
    <location>
        <begin position="948"/>
        <end position="966"/>
    </location>
</feature>
<dbReference type="InterPro" id="IPR036412">
    <property type="entry name" value="HAD-like_sf"/>
</dbReference>
<dbReference type="Bgee" id="ENSMGAG00000002681">
    <property type="expression patterns" value="Expressed in duodenum and 16 other cell types or tissues"/>
</dbReference>
<feature type="active site" description="4-aspartylphosphate intermediate" evidence="13">
    <location>
        <position position="347"/>
    </location>
</feature>
<evidence type="ECO:0000256" key="14">
    <source>
        <dbReference type="PIRSR" id="PIRSR606539-2"/>
    </source>
</evidence>
<evidence type="ECO:0000256" key="10">
    <source>
        <dbReference type="ARBA" id="ARBA00022989"/>
    </source>
</evidence>
<feature type="transmembrane region" description="Helical" evidence="16">
    <location>
        <begin position="132"/>
        <end position="152"/>
    </location>
</feature>
<feature type="domain" description="P-type ATPase C-terminal" evidence="18">
    <location>
        <begin position="795"/>
        <end position="1049"/>
    </location>
</feature>
<dbReference type="SFLD" id="SFLDS00003">
    <property type="entry name" value="Haloacid_Dehalogenase"/>
    <property type="match status" value="1"/>
</dbReference>
<feature type="transmembrane region" description="Helical" evidence="16">
    <location>
        <begin position="1021"/>
        <end position="1042"/>
    </location>
</feature>
<dbReference type="NCBIfam" id="TIGR01652">
    <property type="entry name" value="ATPase-Plipid"/>
    <property type="match status" value="1"/>
</dbReference>
<evidence type="ECO:0000256" key="11">
    <source>
        <dbReference type="ARBA" id="ARBA00023136"/>
    </source>
</evidence>
<feature type="binding site" evidence="14">
    <location>
        <position position="630"/>
    </location>
    <ligand>
        <name>ATP</name>
        <dbReference type="ChEBI" id="CHEBI:30616"/>
    </ligand>
</feature>
<keyword evidence="7 14" id="KW-0067">ATP-binding</keyword>
<proteinExistence type="inferred from homology"/>
<keyword evidence="4 16" id="KW-0812">Transmembrane</keyword>
<reference evidence="19" key="2">
    <citation type="submission" date="2025-08" db="UniProtKB">
        <authorList>
            <consortium name="Ensembl"/>
        </authorList>
    </citation>
    <scope>IDENTIFICATION</scope>
</reference>
<feature type="binding site" evidence="14">
    <location>
        <position position="772"/>
    </location>
    <ligand>
        <name>ATP</name>
        <dbReference type="ChEBI" id="CHEBI:30616"/>
    </ligand>
</feature>
<feature type="binding site" evidence="14">
    <location>
        <position position="347"/>
    </location>
    <ligand>
        <name>ATP</name>
        <dbReference type="ChEBI" id="CHEBI:30616"/>
    </ligand>
</feature>
<feature type="domain" description="P-type ATPase N-terminal" evidence="17">
    <location>
        <begin position="17"/>
        <end position="71"/>
    </location>
</feature>
<dbReference type="PANTHER" id="PTHR24092">
    <property type="entry name" value="PROBABLE PHOSPHOLIPID-TRANSPORTING ATPASE"/>
    <property type="match status" value="1"/>
</dbReference>
<feature type="transmembrane region" description="Helical" evidence="16">
    <location>
        <begin position="273"/>
        <end position="299"/>
    </location>
</feature>
<dbReference type="Pfam" id="PF13246">
    <property type="entry name" value="Cation_ATPase"/>
    <property type="match status" value="1"/>
</dbReference>
<name>A0A803XS69_MELGA</name>
<feature type="transmembrane region" description="Helical" evidence="16">
    <location>
        <begin position="230"/>
        <end position="253"/>
    </location>
</feature>
<dbReference type="GO" id="GO:0045332">
    <property type="term" value="P:phospholipid translocation"/>
    <property type="evidence" value="ECO:0007669"/>
    <property type="project" value="TreeGrafter"/>
</dbReference>
<protein>
    <recommendedName>
        <fullName evidence="16">Phospholipid-transporting ATPase</fullName>
        <ecNumber evidence="16">7.6.2.1</ecNumber>
    </recommendedName>
</protein>
<dbReference type="InterPro" id="IPR032630">
    <property type="entry name" value="P_typ_ATPase_c"/>
</dbReference>
<feature type="binding site" evidence="14">
    <location>
        <position position="628"/>
    </location>
    <ligand>
        <name>ATP</name>
        <dbReference type="ChEBI" id="CHEBI:30616"/>
    </ligand>
</feature>
<dbReference type="InterPro" id="IPR023299">
    <property type="entry name" value="ATPase_P-typ_cyto_dom_N"/>
</dbReference>
<reference evidence="19" key="3">
    <citation type="submission" date="2025-09" db="UniProtKB">
        <authorList>
            <consortium name="Ensembl"/>
        </authorList>
    </citation>
    <scope>IDENTIFICATION</scope>
</reference>
<dbReference type="InterPro" id="IPR023214">
    <property type="entry name" value="HAD_sf"/>
</dbReference>
<comment type="subcellular location">
    <subcellularLocation>
        <location evidence="2 16">Membrane</location>
        <topology evidence="2 16">Multi-pass membrane protein</topology>
    </subcellularLocation>
</comment>
<dbReference type="GO" id="GO:0005524">
    <property type="term" value="F:ATP binding"/>
    <property type="evidence" value="ECO:0007669"/>
    <property type="project" value="UniProtKB-UniRule"/>
</dbReference>
<dbReference type="GO" id="GO:0140326">
    <property type="term" value="F:ATPase-coupled intramembrane lipid transporter activity"/>
    <property type="evidence" value="ECO:0007669"/>
    <property type="project" value="UniProtKB-EC"/>
</dbReference>
<keyword evidence="10 16" id="KW-1133">Transmembrane helix</keyword>
<dbReference type="Ensembl" id="ENSMGAT00000022377.1">
    <property type="protein sequence ID" value="ENSMGAP00000022365.1"/>
    <property type="gene ID" value="ENSMGAG00000002681.3"/>
</dbReference>
<evidence type="ECO:0000259" key="18">
    <source>
        <dbReference type="Pfam" id="PF16212"/>
    </source>
</evidence>
<evidence type="ECO:0000313" key="19">
    <source>
        <dbReference type="Ensembl" id="ENSMGAP00000022365.1"/>
    </source>
</evidence>
<feature type="binding site" evidence="14">
    <location>
        <position position="349"/>
    </location>
    <ligand>
        <name>ATP</name>
        <dbReference type="ChEBI" id="CHEBI:30616"/>
    </ligand>
</feature>
<dbReference type="Pfam" id="PF16209">
    <property type="entry name" value="PhoLip_ATPase_N"/>
    <property type="match status" value="1"/>
</dbReference>
<dbReference type="PROSITE" id="PS00154">
    <property type="entry name" value="ATPASE_E1_E2"/>
    <property type="match status" value="1"/>
</dbReference>
<dbReference type="FunFam" id="3.40.1110.10:FF:000188">
    <property type="entry name" value="Phospholipid-transporting ATPase"/>
    <property type="match status" value="1"/>
</dbReference>
<evidence type="ECO:0000256" key="16">
    <source>
        <dbReference type="RuleBase" id="RU362033"/>
    </source>
</evidence>
<comment type="cofactor">
    <cofactor evidence="1 15">
        <name>Mg(2+)</name>
        <dbReference type="ChEBI" id="CHEBI:18420"/>
    </cofactor>
</comment>
<dbReference type="CDD" id="cd02073">
    <property type="entry name" value="P-type_ATPase_APLT_Dnf-like"/>
    <property type="match status" value="1"/>
</dbReference>
<dbReference type="GO" id="GO:0016887">
    <property type="term" value="F:ATP hydrolysis activity"/>
    <property type="evidence" value="ECO:0007669"/>
    <property type="project" value="InterPro"/>
</dbReference>
<dbReference type="SFLD" id="SFLDF00027">
    <property type="entry name" value="p-type_atpase"/>
    <property type="match status" value="1"/>
</dbReference>
<dbReference type="Gene3D" id="3.40.1110.10">
    <property type="entry name" value="Calcium-transporting ATPase, cytoplasmic domain N"/>
    <property type="match status" value="1"/>
</dbReference>
<feature type="binding site" evidence="14">
    <location>
        <position position="450"/>
    </location>
    <ligand>
        <name>ATP</name>
        <dbReference type="ChEBI" id="CHEBI:30616"/>
    </ligand>
</feature>
<evidence type="ECO:0000256" key="9">
    <source>
        <dbReference type="ARBA" id="ARBA00022967"/>
    </source>
</evidence>
<reference evidence="19 20" key="1">
    <citation type="journal article" date="2010" name="PLoS Biol.">
        <title>Multi-platform next-generation sequencing of the domestic turkey (Meleagris gallopavo): genome assembly and analysis.</title>
        <authorList>
            <person name="Dalloul R.A."/>
            <person name="Long J.A."/>
            <person name="Zimin A.V."/>
            <person name="Aslam L."/>
            <person name="Beal K."/>
            <person name="Blomberg L.A."/>
            <person name="Bouffard P."/>
            <person name="Burt D.W."/>
            <person name="Crasta O."/>
            <person name="Crooijmans R.P."/>
            <person name="Cooper K."/>
            <person name="Coulombe R.A."/>
            <person name="De S."/>
            <person name="Delany M.E."/>
            <person name="Dodgson J.B."/>
            <person name="Dong J.J."/>
            <person name="Evans C."/>
            <person name="Frederickson K.M."/>
            <person name="Flicek P."/>
            <person name="Florea L."/>
            <person name="Folkerts O."/>
            <person name="Groenen M.A."/>
            <person name="Harkins T.T."/>
            <person name="Herrero J."/>
            <person name="Hoffmann S."/>
            <person name="Megens H.J."/>
            <person name="Jiang A."/>
            <person name="de Jong P."/>
            <person name="Kaiser P."/>
            <person name="Kim H."/>
            <person name="Kim K.W."/>
            <person name="Kim S."/>
            <person name="Langenberger D."/>
            <person name="Lee M.K."/>
            <person name="Lee T."/>
            <person name="Mane S."/>
            <person name="Marcais G."/>
            <person name="Marz M."/>
            <person name="McElroy A.P."/>
            <person name="Modise T."/>
            <person name="Nefedov M."/>
            <person name="Notredame C."/>
            <person name="Paton I.R."/>
            <person name="Payne W.S."/>
            <person name="Pertea G."/>
            <person name="Prickett D."/>
            <person name="Puiu D."/>
            <person name="Qioa D."/>
            <person name="Raineri E."/>
            <person name="Ruffier M."/>
            <person name="Salzberg S.L."/>
            <person name="Schatz M.C."/>
            <person name="Scheuring C."/>
            <person name="Schmidt C.J."/>
            <person name="Schroeder S."/>
            <person name="Searle S.M."/>
            <person name="Smith E.J."/>
            <person name="Smith J."/>
            <person name="Sonstegard T.S."/>
            <person name="Stadler P.F."/>
            <person name="Tafer H."/>
            <person name="Tu Z.J."/>
            <person name="Van Tassell C.P."/>
            <person name="Vilella A.J."/>
            <person name="Williams K.P."/>
            <person name="Yorke J.A."/>
            <person name="Zhang L."/>
            <person name="Zhang H.B."/>
            <person name="Zhang X."/>
            <person name="Zhang Y."/>
            <person name="Reed K.M."/>
        </authorList>
    </citation>
    <scope>NUCLEOTIDE SEQUENCE [LARGE SCALE GENOMIC DNA]</scope>
</reference>
<evidence type="ECO:0000313" key="20">
    <source>
        <dbReference type="Proteomes" id="UP000001645"/>
    </source>
</evidence>
<feature type="transmembrane region" description="Helical" evidence="16">
    <location>
        <begin position="829"/>
        <end position="847"/>
    </location>
</feature>
<keyword evidence="20" id="KW-1185">Reference proteome</keyword>
<evidence type="ECO:0000256" key="4">
    <source>
        <dbReference type="ARBA" id="ARBA00022692"/>
    </source>
</evidence>
<evidence type="ECO:0000256" key="2">
    <source>
        <dbReference type="ARBA" id="ARBA00004141"/>
    </source>
</evidence>
<sequence>MVGAVKPECSDLQGRRYPLLNSIKTSKYNFFTFLPLNLFEQFQRIANAYFLFLLILQLIPQISSLPWFTTVVPLVLVLAVSGVKDAIDDFVRFVSLSCTLDFTLHSSADLLLLSSSEPHSLVYIETAELDGFLTLSCFVFFFFVFCFVFITGEVKCEAPNNKLDNFTGTLALRGEKYALDNEKMLLRGCTIRNTEWCFGLVIYAGPDTKLMQNSGRTTFKRTSIDRLMNVLVLMIFAFLALMCLILAIGNGIWESDKGYNFQVYLPWAEDVTSAPLSAFLMFWSYVIILNTVVPISLYVSVEIIRLGNSFYIDWDRKMYYPLNDTPAQARTTTLNEELGQIKYIFSDKTGTLTQNIMCFNKCSINGKSYGDVYDQSGQRIEINEVKKVDFSYNQLADPKFAFYDHSLVEAVKLNDVPTHRFFRLLSLCHTVMPEEKKEGNLVYQAQSPDEGALVTAARNFGFVFRARTPETITVVEMGETKIYKLLAILDFNNVRKRMSVIVRSPEGDLTLYCKGADTILYELLHSSCESLKEETTEHLNEFAGEGLRTLVVAYKNLDEEYFQDWIKRHHEASTALEGREDKLSEIYEEIEKDLMLLGATAIEDKLQDGVPQTIETLAKASIKIWVLTGDKQETAMNIGYSCNLLYDDMADVFVIEGSTSEDVLNELRNARKKMKPDSFLDSDEINIQIEKSSKNPKLLPDEQANGVYGLVINGHSLAYALEGNLELELVRTACMCKVVICCRVTPLQKAQVVELVKKYKKAVTLAIGDGANDVSMIKTAHIGVGISGQEGMQAVLSSDFSFAQFRYLQRLLLVHGRWSYIRMCKFLKYFFYKNFAFTLVHFWYGFFSGFSAQTVYDQWFITLYNLAYTSLPVLGMSLFDQDVDDRWSLLFPQLYVPGQENLYFNKTVFIKCMLQGIYSSLILFFIPYGAMYNTMRSDGKAIADYQSFALMAQTCLLIVVSVQIGLDTSYWTVVNQFFIWGSLSVYFAITFTMYSDGMYLILPASFPFVGTARNTLSQPNVWLAIFLSIALCVLPVVGFRFLKALLRPTASDKVRRNFSKPETLFLPARLIAEPYCRGLALLGAHVPTGASVCHPSGSQSLEQEE</sequence>
<dbReference type="GeneTree" id="ENSGT00940000161917"/>
<feature type="binding site" evidence="14">
    <location>
        <position position="629"/>
    </location>
    <ligand>
        <name>ATP</name>
        <dbReference type="ChEBI" id="CHEBI:30616"/>
    </ligand>
</feature>
<feature type="transmembrane region" description="Helical" evidence="16">
    <location>
        <begin position="859"/>
        <end position="879"/>
    </location>
</feature>
<dbReference type="Pfam" id="PF16212">
    <property type="entry name" value="PhoLip_ATPase_C"/>
    <property type="match status" value="1"/>
</dbReference>
<dbReference type="NCBIfam" id="TIGR01494">
    <property type="entry name" value="ATPase_P-type"/>
    <property type="match status" value="1"/>
</dbReference>
<keyword evidence="6 14" id="KW-0547">Nucleotide-binding</keyword>
<feature type="binding site" evidence="14">
    <location>
        <position position="348"/>
    </location>
    <ligand>
        <name>ATP</name>
        <dbReference type="ChEBI" id="CHEBI:30616"/>
    </ligand>
</feature>
<evidence type="ECO:0000256" key="13">
    <source>
        <dbReference type="PIRSR" id="PIRSR606539-1"/>
    </source>
</evidence>
<feature type="binding site" evidence="15">
    <location>
        <position position="769"/>
    </location>
    <ligand>
        <name>Mg(2+)</name>
        <dbReference type="ChEBI" id="CHEBI:18420"/>
    </ligand>
</feature>
<keyword evidence="8 15" id="KW-0460">Magnesium</keyword>
<dbReference type="GO" id="GO:0005886">
    <property type="term" value="C:plasma membrane"/>
    <property type="evidence" value="ECO:0007669"/>
    <property type="project" value="TreeGrafter"/>
</dbReference>
<dbReference type="InterPro" id="IPR001757">
    <property type="entry name" value="P_typ_ATPase"/>
</dbReference>
<dbReference type="SUPFAM" id="SSF81660">
    <property type="entry name" value="Metal cation-transporting ATPase, ATP-binding domain N"/>
    <property type="match status" value="1"/>
</dbReference>
<feature type="binding site" evidence="15">
    <location>
        <position position="347"/>
    </location>
    <ligand>
        <name>Mg(2+)</name>
        <dbReference type="ChEBI" id="CHEBI:18420"/>
    </ligand>
</feature>
<accession>A0A803XS69</accession>
<keyword evidence="5 15" id="KW-0479">Metal-binding</keyword>
<dbReference type="InterPro" id="IPR006539">
    <property type="entry name" value="P-type_ATPase_IV"/>
</dbReference>
<feature type="transmembrane region" description="Helical" evidence="16">
    <location>
        <begin position="908"/>
        <end position="928"/>
    </location>
</feature>
<feature type="binding site" evidence="14">
    <location>
        <position position="491"/>
    </location>
    <ligand>
        <name>ATP</name>
        <dbReference type="ChEBI" id="CHEBI:30616"/>
    </ligand>
</feature>
<evidence type="ECO:0000256" key="5">
    <source>
        <dbReference type="ARBA" id="ARBA00022723"/>
    </source>
</evidence>
<feature type="binding site" evidence="14">
    <location>
        <position position="773"/>
    </location>
    <ligand>
        <name>ATP</name>
        <dbReference type="ChEBI" id="CHEBI:30616"/>
    </ligand>
</feature>
<feature type="binding site" evidence="14">
    <location>
        <position position="743"/>
    </location>
    <ligand>
        <name>ATP</name>
        <dbReference type="ChEBI" id="CHEBI:30616"/>
    </ligand>
</feature>
<dbReference type="GO" id="GO:0000287">
    <property type="term" value="F:magnesium ion binding"/>
    <property type="evidence" value="ECO:0007669"/>
    <property type="project" value="UniProtKB-UniRule"/>
</dbReference>
<feature type="binding site" evidence="15">
    <location>
        <position position="349"/>
    </location>
    <ligand>
        <name>Mg(2+)</name>
        <dbReference type="ChEBI" id="CHEBI:18420"/>
    </ligand>
</feature>
<dbReference type="InterPro" id="IPR044492">
    <property type="entry name" value="P_typ_ATPase_HD_dom"/>
</dbReference>
<dbReference type="FunFam" id="3.40.50.1000:FF:000014">
    <property type="entry name" value="Phospholipid-transporting ATPase"/>
    <property type="match status" value="1"/>
</dbReference>
<dbReference type="PANTHER" id="PTHR24092:SF52">
    <property type="entry name" value="PHOSPHOLIPID-TRANSPORTING ATPASE FETA"/>
    <property type="match status" value="1"/>
</dbReference>
<dbReference type="SUPFAM" id="SSF81665">
    <property type="entry name" value="Calcium ATPase, transmembrane domain M"/>
    <property type="match status" value="1"/>
</dbReference>
<dbReference type="SUPFAM" id="SSF56784">
    <property type="entry name" value="HAD-like"/>
    <property type="match status" value="1"/>
</dbReference>
<dbReference type="GO" id="GO:0007030">
    <property type="term" value="P:Golgi organization"/>
    <property type="evidence" value="ECO:0007669"/>
    <property type="project" value="TreeGrafter"/>
</dbReference>
<evidence type="ECO:0000256" key="8">
    <source>
        <dbReference type="ARBA" id="ARBA00022842"/>
    </source>
</evidence>
<evidence type="ECO:0000256" key="15">
    <source>
        <dbReference type="PIRSR" id="PIRSR606539-3"/>
    </source>
</evidence>